<dbReference type="InterPro" id="IPR053137">
    <property type="entry name" value="NLR-like"/>
</dbReference>
<keyword evidence="1" id="KW-0677">Repeat</keyword>
<evidence type="ECO:0000256" key="2">
    <source>
        <dbReference type="PROSITE-ProRule" id="PRU00221"/>
    </source>
</evidence>
<dbReference type="Pfam" id="PF24883">
    <property type="entry name" value="NPHP3_N"/>
    <property type="match status" value="1"/>
</dbReference>
<feature type="repeat" description="WD" evidence="2">
    <location>
        <begin position="1032"/>
        <end position="1072"/>
    </location>
</feature>
<feature type="repeat" description="WD" evidence="2">
    <location>
        <begin position="948"/>
        <end position="989"/>
    </location>
</feature>
<dbReference type="SMART" id="SM00320">
    <property type="entry name" value="WD40"/>
    <property type="match status" value="4"/>
</dbReference>
<keyword evidence="2" id="KW-0853">WD repeat</keyword>
<dbReference type="PROSITE" id="PS50082">
    <property type="entry name" value="WD_REPEATS_2"/>
    <property type="match status" value="3"/>
</dbReference>
<name>A0A8J5NF46_FUSOX</name>
<dbReference type="InterPro" id="IPR056884">
    <property type="entry name" value="NPHP3-like_N"/>
</dbReference>
<dbReference type="AlphaFoldDB" id="A0A8J5NF46"/>
<proteinExistence type="predicted"/>
<reference evidence="4" key="1">
    <citation type="submission" date="2021-04" db="EMBL/GenBank/DDBJ databases">
        <title>First draft genome resource for Brassicaceae pathogens Fusarium oxysporum f. sp. raphani and Fusarium oxysporum f. sp. rapae.</title>
        <authorList>
            <person name="Asai S."/>
        </authorList>
    </citation>
    <scope>NUCLEOTIDE SEQUENCE</scope>
    <source>
        <strain evidence="4">Tf1208</strain>
    </source>
</reference>
<evidence type="ECO:0000259" key="3">
    <source>
        <dbReference type="PROSITE" id="PS50837"/>
    </source>
</evidence>
<organism evidence="4 5">
    <name type="scientific">Fusarium oxysporum f. sp. rapae</name>
    <dbReference type="NCBI Taxonomy" id="485398"/>
    <lineage>
        <taxon>Eukaryota</taxon>
        <taxon>Fungi</taxon>
        <taxon>Dikarya</taxon>
        <taxon>Ascomycota</taxon>
        <taxon>Pezizomycotina</taxon>
        <taxon>Sordariomycetes</taxon>
        <taxon>Hypocreomycetidae</taxon>
        <taxon>Hypocreales</taxon>
        <taxon>Nectriaceae</taxon>
        <taxon>Fusarium</taxon>
        <taxon>Fusarium oxysporum species complex</taxon>
    </lineage>
</organism>
<feature type="repeat" description="WD" evidence="2">
    <location>
        <begin position="990"/>
        <end position="1031"/>
    </location>
</feature>
<dbReference type="PROSITE" id="PS50837">
    <property type="entry name" value="NACHT"/>
    <property type="match status" value="1"/>
</dbReference>
<feature type="domain" description="NACHT" evidence="3">
    <location>
        <begin position="401"/>
        <end position="549"/>
    </location>
</feature>
<evidence type="ECO:0000313" key="5">
    <source>
        <dbReference type="Proteomes" id="UP000694050"/>
    </source>
</evidence>
<accession>A0A8J5NF46</accession>
<comment type="caution">
    <text evidence="4">The sequence shown here is derived from an EMBL/GenBank/DDBJ whole genome shotgun (WGS) entry which is preliminary data.</text>
</comment>
<dbReference type="PROSITE" id="PS50294">
    <property type="entry name" value="WD_REPEATS_REGION"/>
    <property type="match status" value="2"/>
</dbReference>
<dbReference type="CDD" id="cd00200">
    <property type="entry name" value="WD40"/>
    <property type="match status" value="1"/>
</dbReference>
<gene>
    <name evidence="4" type="ORF">Forpe1208_v016974</name>
</gene>
<protein>
    <submittedName>
        <fullName evidence="4">Vegetative incompatibility protein HET-E-1</fullName>
    </submittedName>
</protein>
<sequence length="1111" mass="123788">MRHRLKSPDLYTIGWIAALPIERAAATALLDERHDVPEGFHQHRSDANSYTWGRIGEHNIVIASLPAGVYGTTSTANTAADLIHSLPHIRIGLLVGIGGGIARPDLGQDIRLGDIVVSQPDGTTGGVVQYDLGKAKVNGVWERKGSLDKPPPVLLHALASLQAEHEIVPPKVPDLLQAMWEANPHMRRQKNGYTYQGAENDRLFESHRDHDGGSTCDKCDSAWEVKRDRRESTDPEIHYGVIASGNKLIKDAATRDSLSEDTGHQCLCVEMEAAGLMDRFPCLVIRGICDYADSHKNDRWQRYAAAAAAAFAVELLGFVPAGQLESTQKIIEIMQSLEKKVTILRTLIQNVDYNIALDKLPVAHSASFDSHAEHHPTCLPDTREELLKEIDRWIDDPKSKTIFWLNGMAGTGKSTISRTVARARAKRGDLGASFFFKRGEVDRDNLNKLMPTLAYQLALSMPEVAFFIKKALDANSAVIGAFVKEQFEKLIQEPLSKAAATAITPSSVVMVIDALDECDQEADIRLLINIFSLAKTLRPHFRVFLTSRPELPIRLGFSEVQGSYQGLVLHDIPAQVVEHDIIVFLDDEFKKIRHDFNMTVGDKRKLPQDWPGRPIVQSLARMAVPLFIFAATVCRFVGDRKRDSPPMQLRKVLDYEIKGHVSQLGRTYGPVLRSLITDVSENDKTQIINDFKMIVGSIVILANPLSVWALSQLLEVDPEVVDNRLDTLHSVLSIPSTRKAPVRLLHLSFRDYLLTNESELRVDERHTHQTLAKHCLRVMRGGLRENICGLPFPGTRKSTVDSSELEERIPPHLQYACMHWVYHQIEGYPKLNDDNKVYDFLTTHFLHWLELMSLMGRSTKSLRMLKSFRDWLQHDQSPNLSSFVADAVRFVQTNFSVIDEAPLQLYSSALVFSPSNSVVRGLFKIRIPKWLSLWPHVEENWDACLSTLEGHSDVVYSVVFSHDSKVVASGSGDKTVRLWSVETGECKHVLEGHGDSVLSVVFSHDSKAVASGSGDNTVRLWSVETGECEHVLEGHNDVVNPVFSHDSKVVALAAWDNTVRLWSVETGKCEHVLEDHGDIVNSVVFSHDSKVVASASGDKTLGLLGGILARL</sequence>
<evidence type="ECO:0000256" key="1">
    <source>
        <dbReference type="ARBA" id="ARBA00022737"/>
    </source>
</evidence>
<dbReference type="Proteomes" id="UP000694050">
    <property type="component" value="Unassembled WGS sequence"/>
</dbReference>
<dbReference type="InterPro" id="IPR007111">
    <property type="entry name" value="NACHT_NTPase"/>
</dbReference>
<dbReference type="PANTHER" id="PTHR46082">
    <property type="entry name" value="ATP/GTP-BINDING PROTEIN-RELATED"/>
    <property type="match status" value="1"/>
</dbReference>
<evidence type="ECO:0000313" key="4">
    <source>
        <dbReference type="EMBL" id="KAG7402674.1"/>
    </source>
</evidence>
<dbReference type="PANTHER" id="PTHR46082:SF11">
    <property type="entry name" value="AAA+ ATPASE DOMAIN-CONTAINING PROTEIN-RELATED"/>
    <property type="match status" value="1"/>
</dbReference>
<dbReference type="InterPro" id="IPR001680">
    <property type="entry name" value="WD40_rpt"/>
</dbReference>
<dbReference type="EMBL" id="JAELUQ010000017">
    <property type="protein sequence ID" value="KAG7402674.1"/>
    <property type="molecule type" value="Genomic_DNA"/>
</dbReference>
<dbReference type="Pfam" id="PF00400">
    <property type="entry name" value="WD40"/>
    <property type="match status" value="4"/>
</dbReference>